<dbReference type="SFLD" id="SFLDS00003">
    <property type="entry name" value="Haloacid_Dehalogenase"/>
    <property type="match status" value="1"/>
</dbReference>
<evidence type="ECO:0000313" key="2">
    <source>
        <dbReference type="Proteomes" id="UP000270743"/>
    </source>
</evidence>
<keyword evidence="2" id="KW-1185">Reference proteome</keyword>
<dbReference type="RefSeq" id="WP_126154362.1">
    <property type="nucleotide sequence ID" value="NZ_UZWE01000029.1"/>
</dbReference>
<dbReference type="AlphaFoldDB" id="A0A3S4CIX9"/>
<evidence type="ECO:0000313" key="1">
    <source>
        <dbReference type="EMBL" id="VDS08701.1"/>
    </source>
</evidence>
<dbReference type="InterPro" id="IPR036412">
    <property type="entry name" value="HAD-like_sf"/>
</dbReference>
<dbReference type="InterPro" id="IPR023214">
    <property type="entry name" value="HAD_sf"/>
</dbReference>
<dbReference type="Proteomes" id="UP000270743">
    <property type="component" value="Unassembled WGS sequence"/>
</dbReference>
<dbReference type="InterPro" id="IPR006439">
    <property type="entry name" value="HAD-SF_hydro_IA"/>
</dbReference>
<reference evidence="1 2" key="1">
    <citation type="submission" date="2018-12" db="EMBL/GenBank/DDBJ databases">
        <authorList>
            <person name="Criscuolo A."/>
        </authorList>
    </citation>
    <scope>NUCLEOTIDE SEQUENCE [LARGE SCALE GENOMIC DNA]</scope>
    <source>
        <strain evidence="1">ACIP1116241</strain>
    </source>
</reference>
<dbReference type="SFLD" id="SFLDG01129">
    <property type="entry name" value="C1.5:_HAD__Beta-PGM__Phosphata"/>
    <property type="match status" value="1"/>
</dbReference>
<organism evidence="1 2">
    <name type="scientific">Paracoccus haematequi</name>
    <dbReference type="NCBI Taxonomy" id="2491866"/>
    <lineage>
        <taxon>Bacteria</taxon>
        <taxon>Pseudomonadati</taxon>
        <taxon>Pseudomonadota</taxon>
        <taxon>Alphaproteobacteria</taxon>
        <taxon>Rhodobacterales</taxon>
        <taxon>Paracoccaceae</taxon>
        <taxon>Paracoccus</taxon>
    </lineage>
</organism>
<dbReference type="PRINTS" id="PR00413">
    <property type="entry name" value="HADHALOGNASE"/>
</dbReference>
<dbReference type="GO" id="GO:0016787">
    <property type="term" value="F:hydrolase activity"/>
    <property type="evidence" value="ECO:0007669"/>
    <property type="project" value="UniProtKB-KW"/>
</dbReference>
<proteinExistence type="predicted"/>
<dbReference type="SUPFAM" id="SSF56784">
    <property type="entry name" value="HAD-like"/>
    <property type="match status" value="1"/>
</dbReference>
<dbReference type="OrthoDB" id="9807742at2"/>
<dbReference type="EC" id="3.1.3.-" evidence="1"/>
<dbReference type="EMBL" id="UZWE01000029">
    <property type="protein sequence ID" value="VDS08701.1"/>
    <property type="molecule type" value="Genomic_DNA"/>
</dbReference>
<name>A0A3S4CIX9_9RHOB</name>
<keyword evidence="1" id="KW-0378">Hydrolase</keyword>
<dbReference type="PANTHER" id="PTHR43611">
    <property type="entry name" value="ALPHA-D-GLUCOSE 1-PHOSPHATE PHOSPHATASE"/>
    <property type="match status" value="1"/>
</dbReference>
<dbReference type="NCBIfam" id="TIGR01509">
    <property type="entry name" value="HAD-SF-IA-v3"/>
    <property type="match status" value="1"/>
</dbReference>
<sequence length="195" mass="20910">MNIVFDIGNVLVRWDARAAFAALDSAAADAFLSRVGFAALNLRGDGGETFADLAAEIADPADRDLFLSYLPNYAATIAEPIEGTWALMDRLRDRGHAIHAITNWSAETWPLGLAAHPRLGTAFATTIVSGHERVVKPDPAIFAALCDRAGITPETCVFIDDSERNVAGARDFGMDAIHFTTPEALEAALTERGLL</sequence>
<dbReference type="Pfam" id="PF00702">
    <property type="entry name" value="Hydrolase"/>
    <property type="match status" value="1"/>
</dbReference>
<accession>A0A3S4CIX9</accession>
<dbReference type="PANTHER" id="PTHR43611:SF3">
    <property type="entry name" value="FLAVIN MONONUCLEOTIDE HYDROLASE 1, CHLOROPLATIC"/>
    <property type="match status" value="1"/>
</dbReference>
<protein>
    <submittedName>
        <fullName evidence="1">Alpha-D-glucose-1-phosphate phosphatase YihX</fullName>
        <ecNumber evidence="1">3.1.3.-</ecNumber>
    </submittedName>
</protein>
<gene>
    <name evidence="1" type="primary">yihX</name>
    <name evidence="1" type="ORF">PARHAE_01885</name>
</gene>
<dbReference type="Gene3D" id="3.40.50.1000">
    <property type="entry name" value="HAD superfamily/HAD-like"/>
    <property type="match status" value="1"/>
</dbReference>
<dbReference type="CDD" id="cd02603">
    <property type="entry name" value="HAD_sEH-N_like"/>
    <property type="match status" value="1"/>
</dbReference>